<dbReference type="InterPro" id="IPR001932">
    <property type="entry name" value="PPM-type_phosphatase-like_dom"/>
</dbReference>
<dbReference type="Gene3D" id="3.30.450.20">
    <property type="entry name" value="PAS domain"/>
    <property type="match status" value="2"/>
</dbReference>
<dbReference type="EMBL" id="BAAAID010000013">
    <property type="protein sequence ID" value="GAA0926310.1"/>
    <property type="molecule type" value="Genomic_DNA"/>
</dbReference>
<dbReference type="InterPro" id="IPR036457">
    <property type="entry name" value="PPM-type-like_dom_sf"/>
</dbReference>
<name>A0ABN1PCZ3_9ACTN</name>
<dbReference type="CDD" id="cd16936">
    <property type="entry name" value="HATPase_RsbW-like"/>
    <property type="match status" value="1"/>
</dbReference>
<dbReference type="InterPro" id="IPR013656">
    <property type="entry name" value="PAS_4"/>
</dbReference>
<dbReference type="PANTHER" id="PTHR43156:SF2">
    <property type="entry name" value="STAGE II SPORULATION PROTEIN E"/>
    <property type="match status" value="1"/>
</dbReference>
<proteinExistence type="predicted"/>
<evidence type="ECO:0000313" key="5">
    <source>
        <dbReference type="Proteomes" id="UP001500418"/>
    </source>
</evidence>
<feature type="domain" description="PAS" evidence="3">
    <location>
        <begin position="15"/>
        <end position="61"/>
    </location>
</feature>
<protein>
    <submittedName>
        <fullName evidence="4">SpoIIE family protein phosphatase</fullName>
    </submittedName>
</protein>
<dbReference type="SUPFAM" id="SSF81606">
    <property type="entry name" value="PP2C-like"/>
    <property type="match status" value="1"/>
</dbReference>
<keyword evidence="1" id="KW-0378">Hydrolase</keyword>
<evidence type="ECO:0000256" key="1">
    <source>
        <dbReference type="ARBA" id="ARBA00022801"/>
    </source>
</evidence>
<dbReference type="SUPFAM" id="SSF55785">
    <property type="entry name" value="PYP-like sensor domain (PAS domain)"/>
    <property type="match status" value="2"/>
</dbReference>
<dbReference type="InterPro" id="IPR000014">
    <property type="entry name" value="PAS"/>
</dbReference>
<evidence type="ECO:0000313" key="4">
    <source>
        <dbReference type="EMBL" id="GAA0926310.1"/>
    </source>
</evidence>
<comment type="caution">
    <text evidence="4">The sequence shown here is derived from an EMBL/GenBank/DDBJ whole genome shotgun (WGS) entry which is preliminary data.</text>
</comment>
<dbReference type="Proteomes" id="UP001500418">
    <property type="component" value="Unassembled WGS sequence"/>
</dbReference>
<dbReference type="PROSITE" id="PS50112">
    <property type="entry name" value="PAS"/>
    <property type="match status" value="1"/>
</dbReference>
<dbReference type="NCBIfam" id="TIGR00229">
    <property type="entry name" value="sensory_box"/>
    <property type="match status" value="1"/>
</dbReference>
<evidence type="ECO:0000259" key="3">
    <source>
        <dbReference type="PROSITE" id="PS50112"/>
    </source>
</evidence>
<feature type="region of interest" description="Disordered" evidence="2">
    <location>
        <begin position="1"/>
        <end position="20"/>
    </location>
</feature>
<sequence length="804" mass="86574">MKDRVTPFDEAPPHLNDTGTPLTVTDALGRVVAWSADAARLVGLGAGEAVGRPVTDLLGTDPHWLAGRADEWRGTLEVRHREGRRRQVPARAYRLLGGAGTGPLWLLVQEPGKESRVGQAAPTGEALADWVLTGSPVAVTVYDTGMRCVRQNEAMRRLTGIPDEKRIGQGLSAAVAGDNVGEWEARMRRVLDTGRAEEGFLLRGRTLRDPDHDRRFTVSASPLRDRADHVVGVCATMIDSTEQYRARERLALLNEASTRVGSTLDVTQTGQELTDLVVPRLADFVCVDLVEALLTGDEPPPGPVHGVILRRVAHRSVREGTPEAVVRVGDVDWYTPNSAQARCLATGRSALYRTAREAISWIAEDPARLAKVEEYGLHSWMIVPVSARGTTLGVAMFLRSRRCEPFEAEDLSLAEDLVARAAVCLDNARRFTRERMAALTLQRSLLPQRLPDQSAVHAAFRYLPGAPELGVGGDWCDVIPLSGARVALVVGDVVGHGLQASATMGRLRTAVRTLADVDLAPAELLTRLDDLVIRLATESETGTEGVAPGDTGATCLYAVYDPVAGHCCLARAGHPPPAVVWPDGTADLLELPACPPLGVGGLPFESIDVELPAGSLLALYTDGLIESRQRDAATGVDQLLRELTGESASPEALCDRVSRALFPDHPADDAALLLARVQRLDADQVAAWDVPAEPEAVSGARAQAVRQMREWGSEAAGFVTELVVSELVTNAVRHGGAPIELRLIRDRSLICEVSDGSSTAPHLRRARVFDEGGRGLMLVAQLTQRWGTRQTPGGKLIWCEQPLP</sequence>
<evidence type="ECO:0000256" key="2">
    <source>
        <dbReference type="SAM" id="MobiDB-lite"/>
    </source>
</evidence>
<organism evidence="4 5">
    <name type="scientific">Streptomyces rhizosphaericus</name>
    <dbReference type="NCBI Taxonomy" id="114699"/>
    <lineage>
        <taxon>Bacteria</taxon>
        <taxon>Bacillati</taxon>
        <taxon>Actinomycetota</taxon>
        <taxon>Actinomycetes</taxon>
        <taxon>Kitasatosporales</taxon>
        <taxon>Streptomycetaceae</taxon>
        <taxon>Streptomyces</taxon>
        <taxon>Streptomyces violaceusniger group</taxon>
    </lineage>
</organism>
<dbReference type="InterPro" id="IPR029016">
    <property type="entry name" value="GAF-like_dom_sf"/>
</dbReference>
<reference evidence="4 5" key="1">
    <citation type="journal article" date="2019" name="Int. J. Syst. Evol. Microbiol.">
        <title>The Global Catalogue of Microorganisms (GCM) 10K type strain sequencing project: providing services to taxonomists for standard genome sequencing and annotation.</title>
        <authorList>
            <consortium name="The Broad Institute Genomics Platform"/>
            <consortium name="The Broad Institute Genome Sequencing Center for Infectious Disease"/>
            <person name="Wu L."/>
            <person name="Ma J."/>
        </authorList>
    </citation>
    <scope>NUCLEOTIDE SEQUENCE [LARGE SCALE GENOMIC DNA]</scope>
    <source>
        <strain evidence="4 5">JCM 11444</strain>
    </source>
</reference>
<dbReference type="SUPFAM" id="SSF55874">
    <property type="entry name" value="ATPase domain of HSP90 chaperone/DNA topoisomerase II/histidine kinase"/>
    <property type="match status" value="1"/>
</dbReference>
<dbReference type="InterPro" id="IPR052016">
    <property type="entry name" value="Bact_Sigma-Reg"/>
</dbReference>
<dbReference type="Pfam" id="PF01590">
    <property type="entry name" value="GAF"/>
    <property type="match status" value="1"/>
</dbReference>
<dbReference type="SUPFAM" id="SSF55781">
    <property type="entry name" value="GAF domain-like"/>
    <property type="match status" value="1"/>
</dbReference>
<dbReference type="InterPro" id="IPR003594">
    <property type="entry name" value="HATPase_dom"/>
</dbReference>
<dbReference type="InterPro" id="IPR036890">
    <property type="entry name" value="HATPase_C_sf"/>
</dbReference>
<dbReference type="InterPro" id="IPR035965">
    <property type="entry name" value="PAS-like_dom_sf"/>
</dbReference>
<accession>A0ABN1PCZ3</accession>
<keyword evidence="5" id="KW-1185">Reference proteome</keyword>
<dbReference type="Gene3D" id="3.60.40.10">
    <property type="entry name" value="PPM-type phosphatase domain"/>
    <property type="match status" value="1"/>
</dbReference>
<dbReference type="Gene3D" id="3.30.450.40">
    <property type="match status" value="1"/>
</dbReference>
<dbReference type="Gene3D" id="3.30.565.10">
    <property type="entry name" value="Histidine kinase-like ATPase, C-terminal domain"/>
    <property type="match status" value="1"/>
</dbReference>
<dbReference type="PANTHER" id="PTHR43156">
    <property type="entry name" value="STAGE II SPORULATION PROTEIN E-RELATED"/>
    <property type="match status" value="1"/>
</dbReference>
<dbReference type="CDD" id="cd00130">
    <property type="entry name" value="PAS"/>
    <property type="match status" value="2"/>
</dbReference>
<dbReference type="InterPro" id="IPR003018">
    <property type="entry name" value="GAF"/>
</dbReference>
<dbReference type="Pfam" id="PF08448">
    <property type="entry name" value="PAS_4"/>
    <property type="match status" value="1"/>
</dbReference>
<dbReference type="Pfam" id="PF07228">
    <property type="entry name" value="SpoIIE"/>
    <property type="match status" value="1"/>
</dbReference>
<dbReference type="SMART" id="SM00091">
    <property type="entry name" value="PAS"/>
    <property type="match status" value="2"/>
</dbReference>
<dbReference type="SMART" id="SM00331">
    <property type="entry name" value="PP2C_SIG"/>
    <property type="match status" value="1"/>
</dbReference>
<gene>
    <name evidence="4" type="ORF">GCM10009575_025510</name>
</gene>
<dbReference type="Pfam" id="PF13581">
    <property type="entry name" value="HATPase_c_2"/>
    <property type="match status" value="1"/>
</dbReference>